<dbReference type="EMBL" id="VOWJ01000013">
    <property type="protein sequence ID" value="TXE89284.1"/>
    <property type="molecule type" value="Genomic_DNA"/>
</dbReference>
<gene>
    <name evidence="10" type="ORF">FPD38_00890</name>
</gene>
<dbReference type="AlphaFoldDB" id="A0A5C7DSN5"/>
<comment type="catalytic activity">
    <reaction evidence="8">
        <text>adenosine + phosphate = alpha-D-ribose 1-phosphate + adenine</text>
        <dbReference type="Rhea" id="RHEA:27642"/>
        <dbReference type="ChEBI" id="CHEBI:16335"/>
        <dbReference type="ChEBI" id="CHEBI:16708"/>
        <dbReference type="ChEBI" id="CHEBI:43474"/>
        <dbReference type="ChEBI" id="CHEBI:57720"/>
        <dbReference type="EC" id="2.4.2.1"/>
    </reaction>
    <physiologicalReaction direction="left-to-right" evidence="8">
        <dbReference type="Rhea" id="RHEA:27643"/>
    </physiologicalReaction>
</comment>
<evidence type="ECO:0000256" key="3">
    <source>
        <dbReference type="ARBA" id="ARBA00022679"/>
    </source>
</evidence>
<dbReference type="Proteomes" id="UP000321629">
    <property type="component" value="Unassembled WGS sequence"/>
</dbReference>
<comment type="catalytic activity">
    <reaction evidence="7">
        <text>adenosine + H2O + H(+) = inosine + NH4(+)</text>
        <dbReference type="Rhea" id="RHEA:24408"/>
        <dbReference type="ChEBI" id="CHEBI:15377"/>
        <dbReference type="ChEBI" id="CHEBI:15378"/>
        <dbReference type="ChEBI" id="CHEBI:16335"/>
        <dbReference type="ChEBI" id="CHEBI:17596"/>
        <dbReference type="ChEBI" id="CHEBI:28938"/>
        <dbReference type="EC" id="3.5.4.4"/>
    </reaction>
    <physiologicalReaction direction="left-to-right" evidence="7">
        <dbReference type="Rhea" id="RHEA:24409"/>
    </physiologicalReaction>
</comment>
<evidence type="ECO:0000256" key="1">
    <source>
        <dbReference type="ARBA" id="ARBA00000553"/>
    </source>
</evidence>
<dbReference type="InterPro" id="IPR038371">
    <property type="entry name" value="Cu_polyphenol_OxRdtase_sf"/>
</dbReference>
<evidence type="ECO:0000256" key="5">
    <source>
        <dbReference type="ARBA" id="ARBA00022801"/>
    </source>
</evidence>
<comment type="similarity">
    <text evidence="2">Belongs to the purine nucleoside phosphorylase YfiH/LACC1 family.</text>
</comment>
<evidence type="ECO:0000256" key="8">
    <source>
        <dbReference type="ARBA" id="ARBA00048968"/>
    </source>
</evidence>
<keyword evidence="5" id="KW-0378">Hydrolase</keyword>
<organism evidence="10 11">
    <name type="scientific">Campylobacter volucris</name>
    <dbReference type="NCBI Taxonomy" id="1031542"/>
    <lineage>
        <taxon>Bacteria</taxon>
        <taxon>Pseudomonadati</taxon>
        <taxon>Campylobacterota</taxon>
        <taxon>Epsilonproteobacteria</taxon>
        <taxon>Campylobacterales</taxon>
        <taxon>Campylobacteraceae</taxon>
        <taxon>Campylobacter</taxon>
    </lineage>
</organism>
<evidence type="ECO:0000256" key="2">
    <source>
        <dbReference type="ARBA" id="ARBA00007353"/>
    </source>
</evidence>
<dbReference type="Pfam" id="PF02578">
    <property type="entry name" value="Cu-oxidase_4"/>
    <property type="match status" value="1"/>
</dbReference>
<protein>
    <submittedName>
        <fullName evidence="10">Polyphenol oxidase family protein</fullName>
    </submittedName>
</protein>
<dbReference type="GO" id="GO:0017061">
    <property type="term" value="F:S-methyl-5-thioadenosine phosphorylase activity"/>
    <property type="evidence" value="ECO:0007669"/>
    <property type="project" value="UniProtKB-EC"/>
</dbReference>
<evidence type="ECO:0000256" key="7">
    <source>
        <dbReference type="ARBA" id="ARBA00047989"/>
    </source>
</evidence>
<evidence type="ECO:0000256" key="6">
    <source>
        <dbReference type="ARBA" id="ARBA00022833"/>
    </source>
</evidence>
<evidence type="ECO:0000313" key="10">
    <source>
        <dbReference type="EMBL" id="TXE89284.1"/>
    </source>
</evidence>
<dbReference type="PANTHER" id="PTHR30616:SF2">
    <property type="entry name" value="PURINE NUCLEOSIDE PHOSPHORYLASE LACC1"/>
    <property type="match status" value="1"/>
</dbReference>
<proteinExistence type="inferred from homology"/>
<comment type="catalytic activity">
    <reaction evidence="1">
        <text>inosine + phosphate = alpha-D-ribose 1-phosphate + hypoxanthine</text>
        <dbReference type="Rhea" id="RHEA:27646"/>
        <dbReference type="ChEBI" id="CHEBI:17368"/>
        <dbReference type="ChEBI" id="CHEBI:17596"/>
        <dbReference type="ChEBI" id="CHEBI:43474"/>
        <dbReference type="ChEBI" id="CHEBI:57720"/>
        <dbReference type="EC" id="2.4.2.1"/>
    </reaction>
    <physiologicalReaction direction="left-to-right" evidence="1">
        <dbReference type="Rhea" id="RHEA:27647"/>
    </physiologicalReaction>
</comment>
<dbReference type="RefSeq" id="WP_147554924.1">
    <property type="nucleotide sequence ID" value="NZ_VOWJ01000013.1"/>
</dbReference>
<accession>A0A5C7DSN5</accession>
<dbReference type="Gene3D" id="3.60.140.10">
    <property type="entry name" value="CNF1/YfiH-like putative cysteine hydrolases"/>
    <property type="match status" value="1"/>
</dbReference>
<name>A0A5C7DSN5_9BACT</name>
<sequence length="223" mass="25650">MATNRSNFITLLENDYVKAFVAFDKDYNIFRENIIHHSVFEFDTNIQTCVFLNQIHSNIVSVYNDDFNINCDGVVSPLKKTALCISSADCLPLLLYDENKKIISALHSGRKGCFENILNQAVLKMQTKFQSNRQDITLIISAGICGLNYEINGEILDFAQKNFSNFLDKNKLDLKKMVKFQANDLGIEKIIDINICTFDDERFFSYRKNQTPKRIASVIYLKD</sequence>
<dbReference type="GO" id="GO:0005507">
    <property type="term" value="F:copper ion binding"/>
    <property type="evidence" value="ECO:0007669"/>
    <property type="project" value="TreeGrafter"/>
</dbReference>
<keyword evidence="4" id="KW-0479">Metal-binding</keyword>
<reference evidence="10 11" key="1">
    <citation type="submission" date="2019-07" db="EMBL/GenBank/DDBJ databases">
        <title>Rapid identification of Enteric Bacteria from Whole Genome Sequences (WGS) using Average Nucleotide Identity (ANI).</title>
        <authorList>
            <person name="Lane C."/>
        </authorList>
    </citation>
    <scope>NUCLEOTIDE SEQUENCE [LARGE SCALE GENOMIC DNA]</scope>
    <source>
        <strain evidence="10 11">2016D-0084</strain>
    </source>
</reference>
<dbReference type="PANTHER" id="PTHR30616">
    <property type="entry name" value="UNCHARACTERIZED PROTEIN YFIH"/>
    <property type="match status" value="1"/>
</dbReference>
<evidence type="ECO:0000256" key="9">
    <source>
        <dbReference type="ARBA" id="ARBA00049893"/>
    </source>
</evidence>
<keyword evidence="6" id="KW-0862">Zinc</keyword>
<comment type="catalytic activity">
    <reaction evidence="9">
        <text>S-methyl-5'-thioadenosine + phosphate = 5-(methylsulfanyl)-alpha-D-ribose 1-phosphate + adenine</text>
        <dbReference type="Rhea" id="RHEA:11852"/>
        <dbReference type="ChEBI" id="CHEBI:16708"/>
        <dbReference type="ChEBI" id="CHEBI:17509"/>
        <dbReference type="ChEBI" id="CHEBI:43474"/>
        <dbReference type="ChEBI" id="CHEBI:58533"/>
        <dbReference type="EC" id="2.4.2.28"/>
    </reaction>
    <physiologicalReaction direction="left-to-right" evidence="9">
        <dbReference type="Rhea" id="RHEA:11853"/>
    </physiologicalReaction>
</comment>
<evidence type="ECO:0000313" key="11">
    <source>
        <dbReference type="Proteomes" id="UP000321629"/>
    </source>
</evidence>
<comment type="caution">
    <text evidence="10">The sequence shown here is derived from an EMBL/GenBank/DDBJ whole genome shotgun (WGS) entry which is preliminary data.</text>
</comment>
<dbReference type="InterPro" id="IPR011324">
    <property type="entry name" value="Cytotoxic_necrot_fac-like_cat"/>
</dbReference>
<keyword evidence="3" id="KW-0808">Transferase</keyword>
<dbReference type="CDD" id="cd16833">
    <property type="entry name" value="YfiH"/>
    <property type="match status" value="1"/>
</dbReference>
<evidence type="ECO:0000256" key="4">
    <source>
        <dbReference type="ARBA" id="ARBA00022723"/>
    </source>
</evidence>
<dbReference type="GO" id="GO:0016787">
    <property type="term" value="F:hydrolase activity"/>
    <property type="evidence" value="ECO:0007669"/>
    <property type="project" value="UniProtKB-KW"/>
</dbReference>
<dbReference type="SUPFAM" id="SSF64438">
    <property type="entry name" value="CNF1/YfiH-like putative cysteine hydrolases"/>
    <property type="match status" value="1"/>
</dbReference>
<dbReference type="InterPro" id="IPR003730">
    <property type="entry name" value="Cu_polyphenol_OxRdtase"/>
</dbReference>